<feature type="region of interest" description="Disordered" evidence="3">
    <location>
        <begin position="22"/>
        <end position="46"/>
    </location>
</feature>
<dbReference type="InterPro" id="IPR001433">
    <property type="entry name" value="OxRdtase_FAD/NAD-bd"/>
</dbReference>
<comment type="similarity">
    <text evidence="1">Belongs to the AIM32 family.</text>
</comment>
<comment type="caution">
    <text evidence="5">The sequence shown here is derived from an EMBL/GenBank/DDBJ whole genome shotgun (WGS) entry which is preliminary data.</text>
</comment>
<dbReference type="Gene3D" id="2.40.30.10">
    <property type="entry name" value="Translation factors"/>
    <property type="match status" value="1"/>
</dbReference>
<dbReference type="InterPro" id="IPR039261">
    <property type="entry name" value="FNR_nucleotide-bd"/>
</dbReference>
<dbReference type="OrthoDB" id="10253744at2759"/>
<sequence>MFSVPAALRRTATTTTARLTRRRRPALDLTPRRGVASTKPPAARLPTVQTCPSPTCACADMPAMPEGLEIDRTSPLDGVMAAYAEQVLVCTGRDDWASRIEDESGGDNLAADLKELLGRGGVYRDPFHNVSVLNASLPSTVPPRPDVQNTSAYLFPSFKYVPFLPRVSFDSVQALAKGFLLPSTLHAAHDGLSPIHRDRLTRKDAYQGLLPGVQDVRDVLVLVCGHGGRDARCGIMGPLLRAEFGDKLAKMGVDVRTGPVEVALGEEQQQSASWITGGATTVATAKTTARIGLISHIGGHKFAGNVIIYLPPGLRGLDGELQPLAGHGICFAIGTAAYYYLFTPEPRSKTLNRDTFVPYTITAREAISPTSAILTVSPRTPDPSPPYLRPGSASLWRHALWSVEFKQPEVQIARHYTPLPPVEGDEDAAQACLRFYIRAMGGGEMSSYLSRLGRLGSRGRVVFLAGGTGLVPAMQVARAVLDASDETTMTLLWAVRKRDEVQVVDKPAPSRWSSWWSTKAPTQIQADLADPSPIARHLKRMKARYGDRLDIRVAIDQEGTTIREADVEKALLLPPPPAQPTPPCRGCPSHDQRLHIDASEFDASEAACRCPSSDSSRARGKNLLMVSGPDGFVSHYAGPKAWLRGTLTQGPVGGVARRLQGRHARLADEWLVLKL</sequence>
<reference evidence="5" key="1">
    <citation type="submission" date="2021-09" db="EMBL/GenBank/DDBJ databases">
        <title>A high-quality genome of the endoparasitic fungus Hirsutella rhossiliensis with a comparison of Hirsutella genomes reveals transposable elements contributing to genome size variation.</title>
        <authorList>
            <person name="Lin R."/>
            <person name="Jiao Y."/>
            <person name="Sun X."/>
            <person name="Ling J."/>
            <person name="Xie B."/>
            <person name="Cheng X."/>
        </authorList>
    </citation>
    <scope>NUCLEOTIDE SEQUENCE</scope>
    <source>
        <strain evidence="5">HR02</strain>
    </source>
</reference>
<evidence type="ECO:0000259" key="4">
    <source>
        <dbReference type="Pfam" id="PF00175"/>
    </source>
</evidence>
<dbReference type="SUPFAM" id="SSF52343">
    <property type="entry name" value="Ferredoxin reductase-like, C-terminal NADP-linked domain"/>
    <property type="match status" value="1"/>
</dbReference>
<dbReference type="RefSeq" id="XP_044722801.1">
    <property type="nucleotide sequence ID" value="XM_044861775.1"/>
</dbReference>
<dbReference type="CDD" id="cd06183">
    <property type="entry name" value="cyt_b5_reduct_like"/>
    <property type="match status" value="1"/>
</dbReference>
<dbReference type="InterPro" id="IPR009737">
    <property type="entry name" value="Aim32/Apd1-like"/>
</dbReference>
<organism evidence="5 6">
    <name type="scientific">Hirsutella rhossiliensis</name>
    <dbReference type="NCBI Taxonomy" id="111463"/>
    <lineage>
        <taxon>Eukaryota</taxon>
        <taxon>Fungi</taxon>
        <taxon>Dikarya</taxon>
        <taxon>Ascomycota</taxon>
        <taxon>Pezizomycotina</taxon>
        <taxon>Sordariomycetes</taxon>
        <taxon>Hypocreomycetidae</taxon>
        <taxon>Hypocreales</taxon>
        <taxon>Ophiocordycipitaceae</taxon>
        <taxon>Hirsutella</taxon>
    </lineage>
</organism>
<evidence type="ECO:0000256" key="1">
    <source>
        <dbReference type="ARBA" id="ARBA00038208"/>
    </source>
</evidence>
<dbReference type="AlphaFoldDB" id="A0A9P8MZF7"/>
<gene>
    <name evidence="5" type="ORF">HRG_03304</name>
</gene>
<dbReference type="SUPFAM" id="SSF63380">
    <property type="entry name" value="Riboflavin synthase domain-like"/>
    <property type="match status" value="1"/>
</dbReference>
<evidence type="ECO:0000256" key="3">
    <source>
        <dbReference type="SAM" id="MobiDB-lite"/>
    </source>
</evidence>
<proteinExistence type="inferred from homology"/>
<dbReference type="Gene3D" id="3.40.50.80">
    <property type="entry name" value="Nucleotide-binding domain of ferredoxin-NADP reductase (FNR) module"/>
    <property type="match status" value="1"/>
</dbReference>
<evidence type="ECO:0000313" key="6">
    <source>
        <dbReference type="Proteomes" id="UP000824596"/>
    </source>
</evidence>
<dbReference type="GeneID" id="68352433"/>
<evidence type="ECO:0000313" key="5">
    <source>
        <dbReference type="EMBL" id="KAH0965288.1"/>
    </source>
</evidence>
<dbReference type="Proteomes" id="UP000824596">
    <property type="component" value="Unassembled WGS sequence"/>
</dbReference>
<name>A0A9P8MZF7_9HYPO</name>
<dbReference type="PANTHER" id="PTHR31902">
    <property type="entry name" value="ACTIN PATCHES DISTAL PROTEIN 1"/>
    <property type="match status" value="1"/>
</dbReference>
<evidence type="ECO:0000256" key="2">
    <source>
        <dbReference type="ARBA" id="ARBA00040895"/>
    </source>
</evidence>
<feature type="domain" description="Oxidoreductase FAD/NAD(P)-binding" evidence="4">
    <location>
        <begin position="463"/>
        <end position="501"/>
    </location>
</feature>
<accession>A0A9P8MZF7</accession>
<keyword evidence="6" id="KW-1185">Reference proteome</keyword>
<dbReference type="EMBL" id="JAIZPD010000003">
    <property type="protein sequence ID" value="KAH0965288.1"/>
    <property type="molecule type" value="Genomic_DNA"/>
</dbReference>
<dbReference type="Pfam" id="PF00175">
    <property type="entry name" value="NAD_binding_1"/>
    <property type="match status" value="1"/>
</dbReference>
<protein>
    <recommendedName>
        <fullName evidence="2">Altered inheritance of mitochondria protein 32</fullName>
    </recommendedName>
</protein>
<dbReference type="Pfam" id="PF06999">
    <property type="entry name" value="Suc_Fer-like"/>
    <property type="match status" value="1"/>
</dbReference>
<dbReference type="PANTHER" id="PTHR31902:SF7">
    <property type="entry name" value="ALTERED INHERITANCE OF MITOCHONDRIA PROTEIN 32"/>
    <property type="match status" value="1"/>
</dbReference>
<dbReference type="InterPro" id="IPR017938">
    <property type="entry name" value="Riboflavin_synthase-like_b-brl"/>
</dbReference>
<dbReference type="GO" id="GO:0016491">
    <property type="term" value="F:oxidoreductase activity"/>
    <property type="evidence" value="ECO:0007669"/>
    <property type="project" value="InterPro"/>
</dbReference>